<organism evidence="2 3">
    <name type="scientific">Dryococelus australis</name>
    <dbReference type="NCBI Taxonomy" id="614101"/>
    <lineage>
        <taxon>Eukaryota</taxon>
        <taxon>Metazoa</taxon>
        <taxon>Ecdysozoa</taxon>
        <taxon>Arthropoda</taxon>
        <taxon>Hexapoda</taxon>
        <taxon>Insecta</taxon>
        <taxon>Pterygota</taxon>
        <taxon>Neoptera</taxon>
        <taxon>Polyneoptera</taxon>
        <taxon>Phasmatodea</taxon>
        <taxon>Verophasmatodea</taxon>
        <taxon>Anareolatae</taxon>
        <taxon>Phasmatidae</taxon>
        <taxon>Eurycanthinae</taxon>
        <taxon>Dryococelus</taxon>
    </lineage>
</organism>
<name>A0ABQ9HBW6_9NEOP</name>
<accession>A0ABQ9HBW6</accession>
<dbReference type="InterPro" id="IPR001584">
    <property type="entry name" value="Integrase_cat-core"/>
</dbReference>
<protein>
    <recommendedName>
        <fullName evidence="1">Integrase catalytic domain-containing protein</fullName>
    </recommendedName>
</protein>
<dbReference type="InterPro" id="IPR012337">
    <property type="entry name" value="RNaseH-like_sf"/>
</dbReference>
<dbReference type="Pfam" id="PF00665">
    <property type="entry name" value="rve"/>
    <property type="match status" value="1"/>
</dbReference>
<evidence type="ECO:0000313" key="2">
    <source>
        <dbReference type="EMBL" id="KAJ8881603.1"/>
    </source>
</evidence>
<dbReference type="SUPFAM" id="SSF53098">
    <property type="entry name" value="Ribonuclease H-like"/>
    <property type="match status" value="1"/>
</dbReference>
<proteinExistence type="predicted"/>
<reference evidence="2 3" key="1">
    <citation type="submission" date="2023-02" db="EMBL/GenBank/DDBJ databases">
        <title>LHISI_Scaffold_Assembly.</title>
        <authorList>
            <person name="Stuart O.P."/>
            <person name="Cleave R."/>
            <person name="Magrath M.J.L."/>
            <person name="Mikheyev A.S."/>
        </authorList>
    </citation>
    <scope>NUCLEOTIDE SEQUENCE [LARGE SCALE GENOMIC DNA]</scope>
    <source>
        <strain evidence="2">Daus_M_001</strain>
        <tissue evidence="2">Leg muscle</tissue>
    </source>
</reference>
<dbReference type="Gene3D" id="3.30.420.10">
    <property type="entry name" value="Ribonuclease H-like superfamily/Ribonuclease H"/>
    <property type="match status" value="1"/>
</dbReference>
<gene>
    <name evidence="2" type="ORF">PR048_018089</name>
</gene>
<dbReference type="PROSITE" id="PS50994">
    <property type="entry name" value="INTEGRASE"/>
    <property type="match status" value="1"/>
</dbReference>
<dbReference type="EMBL" id="JARBHB010000006">
    <property type="protein sequence ID" value="KAJ8881603.1"/>
    <property type="molecule type" value="Genomic_DNA"/>
</dbReference>
<evidence type="ECO:0000313" key="3">
    <source>
        <dbReference type="Proteomes" id="UP001159363"/>
    </source>
</evidence>
<keyword evidence="3" id="KW-1185">Reference proteome</keyword>
<sequence>MYGKRTVATDSRRVCVDHESVGGEQQTRYGGPVYPAKSKKLWENVIVWSRDIRDEAHGNNNPTMRTISLGMDIFELGRQTFFEVIHLPNTTSVTIGSQIKNIFAWHGIPEVVHTDGGQHFTLAEFKQFAKDYGFALSTSSPKFAQ</sequence>
<feature type="domain" description="Integrase catalytic" evidence="1">
    <location>
        <begin position="31"/>
        <end position="145"/>
    </location>
</feature>
<comment type="caution">
    <text evidence="2">The sequence shown here is derived from an EMBL/GenBank/DDBJ whole genome shotgun (WGS) entry which is preliminary data.</text>
</comment>
<dbReference type="Proteomes" id="UP001159363">
    <property type="component" value="Chromosome 5"/>
</dbReference>
<dbReference type="InterPro" id="IPR036397">
    <property type="entry name" value="RNaseH_sf"/>
</dbReference>
<evidence type="ECO:0000259" key="1">
    <source>
        <dbReference type="PROSITE" id="PS50994"/>
    </source>
</evidence>